<feature type="domain" description="AB hydrolase-1" evidence="1">
    <location>
        <begin position="103"/>
        <end position="390"/>
    </location>
</feature>
<keyword evidence="3" id="KW-1185">Reference proteome</keyword>
<dbReference type="SUPFAM" id="SSF53474">
    <property type="entry name" value="alpha/beta-Hydrolases"/>
    <property type="match status" value="1"/>
</dbReference>
<dbReference type="InterPro" id="IPR050266">
    <property type="entry name" value="AB_hydrolase_sf"/>
</dbReference>
<name>A0A6A5X176_9PLEO</name>
<dbReference type="EMBL" id="ML977557">
    <property type="protein sequence ID" value="KAF2007229.1"/>
    <property type="molecule type" value="Genomic_DNA"/>
</dbReference>
<gene>
    <name evidence="2" type="ORF">P154DRAFT_569120</name>
</gene>
<reference evidence="2" key="1">
    <citation type="journal article" date="2020" name="Stud. Mycol.">
        <title>101 Dothideomycetes genomes: a test case for predicting lifestyles and emergence of pathogens.</title>
        <authorList>
            <person name="Haridas S."/>
            <person name="Albert R."/>
            <person name="Binder M."/>
            <person name="Bloem J."/>
            <person name="Labutti K."/>
            <person name="Salamov A."/>
            <person name="Andreopoulos B."/>
            <person name="Baker S."/>
            <person name="Barry K."/>
            <person name="Bills G."/>
            <person name="Bluhm B."/>
            <person name="Cannon C."/>
            <person name="Castanera R."/>
            <person name="Culley D."/>
            <person name="Daum C."/>
            <person name="Ezra D."/>
            <person name="Gonzalez J."/>
            <person name="Henrissat B."/>
            <person name="Kuo A."/>
            <person name="Liang C."/>
            <person name="Lipzen A."/>
            <person name="Lutzoni F."/>
            <person name="Magnuson J."/>
            <person name="Mondo S."/>
            <person name="Nolan M."/>
            <person name="Ohm R."/>
            <person name="Pangilinan J."/>
            <person name="Park H.-J."/>
            <person name="Ramirez L."/>
            <person name="Alfaro M."/>
            <person name="Sun H."/>
            <person name="Tritt A."/>
            <person name="Yoshinaga Y."/>
            <person name="Zwiers L.-H."/>
            <person name="Turgeon B."/>
            <person name="Goodwin S."/>
            <person name="Spatafora J."/>
            <person name="Crous P."/>
            <person name="Grigoriev I."/>
        </authorList>
    </citation>
    <scope>NUCLEOTIDE SEQUENCE</scope>
    <source>
        <strain evidence="2">CBS 123094</strain>
    </source>
</reference>
<organism evidence="2 3">
    <name type="scientific">Amniculicola lignicola CBS 123094</name>
    <dbReference type="NCBI Taxonomy" id="1392246"/>
    <lineage>
        <taxon>Eukaryota</taxon>
        <taxon>Fungi</taxon>
        <taxon>Dikarya</taxon>
        <taxon>Ascomycota</taxon>
        <taxon>Pezizomycotina</taxon>
        <taxon>Dothideomycetes</taxon>
        <taxon>Pleosporomycetidae</taxon>
        <taxon>Pleosporales</taxon>
        <taxon>Amniculicolaceae</taxon>
        <taxon>Amniculicola</taxon>
    </lineage>
</organism>
<accession>A0A6A5X176</accession>
<sequence>MNRVLDVIAGSSKSPSSRLPLCLVVGAASLGSFAFLRAIRSSLHTGESRATLSPTESVLPFLRQEETNNLPYPPDALPGARDVPSPFGSIRVYEWGPEHGEKVLLIHGISTPAIALGGLADQLVEKGCRVMLFDLFNRGYSSGPSPDTHRYDSGLYTSQILTCLCSSPLPWTAKPFTIIGYSLGGALAADFTSYFPNLIRGLILVAPGGLIRTSHITWKSRLLYSSRGIIPEWLIHKMVAGRLWTGPDVARSIEPEPDLAAVSLNESKGGLRSQAVYTSSHTTLLPDNPNSTVGKVVDWQIQYHKGFVPAFVSTIRHAPIHEQQPRWRVVGENMNKGRCPLRRVDIILGETDPIIVAEEIVEDAKEVLGEEYLRVKLVRGSGHEVAIDRPDIIVRTVGQVFGYDDW</sequence>
<evidence type="ECO:0000313" key="2">
    <source>
        <dbReference type="EMBL" id="KAF2007229.1"/>
    </source>
</evidence>
<dbReference type="GO" id="GO:0016787">
    <property type="term" value="F:hydrolase activity"/>
    <property type="evidence" value="ECO:0007669"/>
    <property type="project" value="UniProtKB-KW"/>
</dbReference>
<evidence type="ECO:0000259" key="1">
    <source>
        <dbReference type="Pfam" id="PF00561"/>
    </source>
</evidence>
<dbReference type="Proteomes" id="UP000799779">
    <property type="component" value="Unassembled WGS sequence"/>
</dbReference>
<dbReference type="Gene3D" id="3.40.50.1820">
    <property type="entry name" value="alpha/beta hydrolase"/>
    <property type="match status" value="1"/>
</dbReference>
<evidence type="ECO:0000313" key="3">
    <source>
        <dbReference type="Proteomes" id="UP000799779"/>
    </source>
</evidence>
<keyword evidence="2" id="KW-0378">Hydrolase</keyword>
<dbReference type="PANTHER" id="PTHR43798">
    <property type="entry name" value="MONOACYLGLYCEROL LIPASE"/>
    <property type="match status" value="1"/>
</dbReference>
<dbReference type="PANTHER" id="PTHR43798:SF33">
    <property type="entry name" value="HYDROLASE, PUTATIVE (AFU_ORTHOLOGUE AFUA_2G14860)-RELATED"/>
    <property type="match status" value="1"/>
</dbReference>
<protein>
    <submittedName>
        <fullName evidence="2">Alpha/beta-hydrolase</fullName>
    </submittedName>
</protein>
<dbReference type="Pfam" id="PF00561">
    <property type="entry name" value="Abhydrolase_1"/>
    <property type="match status" value="1"/>
</dbReference>
<dbReference type="GO" id="GO:0016020">
    <property type="term" value="C:membrane"/>
    <property type="evidence" value="ECO:0007669"/>
    <property type="project" value="TreeGrafter"/>
</dbReference>
<dbReference type="InterPro" id="IPR000073">
    <property type="entry name" value="AB_hydrolase_1"/>
</dbReference>
<dbReference type="AlphaFoldDB" id="A0A6A5X176"/>
<dbReference type="OrthoDB" id="408373at2759"/>
<proteinExistence type="predicted"/>
<dbReference type="InterPro" id="IPR029058">
    <property type="entry name" value="AB_hydrolase_fold"/>
</dbReference>